<dbReference type="SUPFAM" id="SSF55120">
    <property type="entry name" value="Pseudouridine synthase"/>
    <property type="match status" value="1"/>
</dbReference>
<dbReference type="Pfam" id="PF01416">
    <property type="entry name" value="PseudoU_synth_1"/>
    <property type="match status" value="1"/>
</dbReference>
<dbReference type="HAMAP" id="MF_00171">
    <property type="entry name" value="TruA"/>
    <property type="match status" value="1"/>
</dbReference>
<dbReference type="Proteomes" id="UP000800200">
    <property type="component" value="Unassembled WGS sequence"/>
</dbReference>
<feature type="region of interest" description="Disordered" evidence="4">
    <location>
        <begin position="23"/>
        <end position="70"/>
    </location>
</feature>
<reference evidence="6" key="1">
    <citation type="journal article" date="2020" name="Stud. Mycol.">
        <title>101 Dothideomycetes genomes: a test case for predicting lifestyles and emergence of pathogens.</title>
        <authorList>
            <person name="Haridas S."/>
            <person name="Albert R."/>
            <person name="Binder M."/>
            <person name="Bloem J."/>
            <person name="Labutti K."/>
            <person name="Salamov A."/>
            <person name="Andreopoulos B."/>
            <person name="Baker S."/>
            <person name="Barry K."/>
            <person name="Bills G."/>
            <person name="Bluhm B."/>
            <person name="Cannon C."/>
            <person name="Castanera R."/>
            <person name="Culley D."/>
            <person name="Daum C."/>
            <person name="Ezra D."/>
            <person name="Gonzalez J."/>
            <person name="Henrissat B."/>
            <person name="Kuo A."/>
            <person name="Liang C."/>
            <person name="Lipzen A."/>
            <person name="Lutzoni F."/>
            <person name="Magnuson J."/>
            <person name="Mondo S."/>
            <person name="Nolan M."/>
            <person name="Ohm R."/>
            <person name="Pangilinan J."/>
            <person name="Park H.-J."/>
            <person name="Ramirez L."/>
            <person name="Alfaro M."/>
            <person name="Sun H."/>
            <person name="Tritt A."/>
            <person name="Yoshinaga Y."/>
            <person name="Zwiers L.-H."/>
            <person name="Turgeon B."/>
            <person name="Goodwin S."/>
            <person name="Spatafora J."/>
            <person name="Crous P."/>
            <person name="Grigoriev I."/>
        </authorList>
    </citation>
    <scope>NUCLEOTIDE SEQUENCE</scope>
    <source>
        <strain evidence="6">CBS 207.26</strain>
    </source>
</reference>
<dbReference type="InterPro" id="IPR001406">
    <property type="entry name" value="PsdUridine_synth_TruA"/>
</dbReference>
<dbReference type="GO" id="GO:0009982">
    <property type="term" value="F:pseudouridine synthase activity"/>
    <property type="evidence" value="ECO:0007669"/>
    <property type="project" value="InterPro"/>
</dbReference>
<proteinExistence type="inferred from homology"/>
<accession>A0A6A6E6X1</accession>
<keyword evidence="7" id="KW-1185">Reference proteome</keyword>
<dbReference type="GO" id="GO:0031119">
    <property type="term" value="P:tRNA pseudouridine synthesis"/>
    <property type="evidence" value="ECO:0007669"/>
    <property type="project" value="TreeGrafter"/>
</dbReference>
<dbReference type="GO" id="GO:0005737">
    <property type="term" value="C:cytoplasm"/>
    <property type="evidence" value="ECO:0007669"/>
    <property type="project" value="TreeGrafter"/>
</dbReference>
<dbReference type="Gene3D" id="3.30.70.660">
    <property type="entry name" value="Pseudouridine synthase I, catalytic domain, C-terminal subdomain"/>
    <property type="match status" value="1"/>
</dbReference>
<evidence type="ECO:0000256" key="2">
    <source>
        <dbReference type="ARBA" id="ARBA00022694"/>
    </source>
</evidence>
<gene>
    <name evidence="6" type="ORF">K469DRAFT_573026</name>
</gene>
<evidence type="ECO:0000256" key="4">
    <source>
        <dbReference type="SAM" id="MobiDB-lite"/>
    </source>
</evidence>
<keyword evidence="2" id="KW-0819">tRNA processing</keyword>
<dbReference type="PANTHER" id="PTHR11142">
    <property type="entry name" value="PSEUDOURIDYLATE SYNTHASE"/>
    <property type="match status" value="1"/>
</dbReference>
<organism evidence="6 7">
    <name type="scientific">Zopfia rhizophila CBS 207.26</name>
    <dbReference type="NCBI Taxonomy" id="1314779"/>
    <lineage>
        <taxon>Eukaryota</taxon>
        <taxon>Fungi</taxon>
        <taxon>Dikarya</taxon>
        <taxon>Ascomycota</taxon>
        <taxon>Pezizomycotina</taxon>
        <taxon>Dothideomycetes</taxon>
        <taxon>Dothideomycetes incertae sedis</taxon>
        <taxon>Zopfiaceae</taxon>
        <taxon>Zopfia</taxon>
    </lineage>
</organism>
<dbReference type="AlphaFoldDB" id="A0A6A6E6X1"/>
<name>A0A6A6E6X1_9PEZI</name>
<dbReference type="GO" id="GO:1990481">
    <property type="term" value="P:mRNA pseudouridine synthesis"/>
    <property type="evidence" value="ECO:0007669"/>
    <property type="project" value="TreeGrafter"/>
</dbReference>
<sequence length="608" mass="68122">MGSGEYSQWNQQQLIERINELESQIKAQTQSAPPAPPATADSSIFPNPPLSDGPPRIPYRKPPKQPPKAFDASKYSTRLIALKFAYLGQRYNGFEHHKNNKTPLPTIEEELWKALVKTRLINPIPARGEGSEDYGRIDYKKIEAWDQEGADVNWDGCEYSKCGRTDRGVSAFGQVIGVRVRSNRPVSKHRSPPPSATAEEADTSTHEQEPSLPPQDSEPEEEEKPFDDIKGELPYIQLLNRVLPPDIRIYAWCPNPPPNFSARFSCKERRYKYFFTNPCFPPVPGASGLYTPQTSLPSSSEASIQTMQEGWLDITAMKRGCTSLLGLHDFRNFCKLDASKQLTNFQRRIFHADIEEISPLSIASFLFYPSLQNPTVEQPKVYAFTLHGSAFLWHQVRSIVAILFLIGQGLESPSIIPQLLDISTNPTKPKYEMASDAPLVLWDCIFPVESEIQSTEVREKGYEDNLNWIYVGDEGGVEPKGKSGGGGVGRGKWGRGGLMDDLWEVWRGHKIEETLSGLLMDVVAHQGKIRLRLDEEKNVTEANQGKGKAKLGGVRVFDGGDVAKAKGNYIPVLSRERQEPVEVVNERYAKKKGLNPTVLRSRDEDADE</sequence>
<dbReference type="PANTHER" id="PTHR11142:SF5">
    <property type="entry name" value="TRNA PSEUDOURIDINE(38_39) SYNTHASE"/>
    <property type="match status" value="1"/>
</dbReference>
<evidence type="ECO:0000259" key="5">
    <source>
        <dbReference type="Pfam" id="PF01416"/>
    </source>
</evidence>
<feature type="region of interest" description="Disordered" evidence="4">
    <location>
        <begin position="182"/>
        <end position="225"/>
    </location>
</feature>
<protein>
    <submittedName>
        <fullName evidence="6">Pseudouridine synthase</fullName>
    </submittedName>
</protein>
<dbReference type="OrthoDB" id="25767at2759"/>
<evidence type="ECO:0000256" key="1">
    <source>
        <dbReference type="ARBA" id="ARBA00009375"/>
    </source>
</evidence>
<dbReference type="Gene3D" id="3.30.70.580">
    <property type="entry name" value="Pseudouridine synthase I, catalytic domain, N-terminal subdomain"/>
    <property type="match status" value="1"/>
</dbReference>
<evidence type="ECO:0000313" key="6">
    <source>
        <dbReference type="EMBL" id="KAF2186339.1"/>
    </source>
</evidence>
<comment type="similarity">
    <text evidence="1">Belongs to the tRNA pseudouridine synthase TruA family.</text>
</comment>
<dbReference type="GO" id="GO:0003723">
    <property type="term" value="F:RNA binding"/>
    <property type="evidence" value="ECO:0007669"/>
    <property type="project" value="InterPro"/>
</dbReference>
<dbReference type="GO" id="GO:0005634">
    <property type="term" value="C:nucleus"/>
    <property type="evidence" value="ECO:0007669"/>
    <property type="project" value="TreeGrafter"/>
</dbReference>
<dbReference type="InterPro" id="IPR020097">
    <property type="entry name" value="PsdUridine_synth_TruA_a/b_dom"/>
</dbReference>
<dbReference type="InterPro" id="IPR020094">
    <property type="entry name" value="TruA/RsuA/RluB/E/F_N"/>
</dbReference>
<dbReference type="InterPro" id="IPR020095">
    <property type="entry name" value="PsdUridine_synth_TruA_C"/>
</dbReference>
<dbReference type="InterPro" id="IPR020103">
    <property type="entry name" value="PsdUridine_synth_cat_dom_sf"/>
</dbReference>
<evidence type="ECO:0000313" key="7">
    <source>
        <dbReference type="Proteomes" id="UP000800200"/>
    </source>
</evidence>
<feature type="compositionally biased region" description="Pro residues" evidence="4">
    <location>
        <begin position="46"/>
        <end position="57"/>
    </location>
</feature>
<keyword evidence="3" id="KW-0413">Isomerase</keyword>
<dbReference type="EMBL" id="ML994630">
    <property type="protein sequence ID" value="KAF2186339.1"/>
    <property type="molecule type" value="Genomic_DNA"/>
</dbReference>
<feature type="domain" description="Pseudouridine synthase I TruA alpha/beta" evidence="5">
    <location>
        <begin position="322"/>
        <end position="447"/>
    </location>
</feature>
<evidence type="ECO:0000256" key="3">
    <source>
        <dbReference type="ARBA" id="ARBA00023235"/>
    </source>
</evidence>